<dbReference type="Pfam" id="PF25168">
    <property type="entry name" value="Beta-prop_WDR36-Utp21_2nd"/>
    <property type="match status" value="1"/>
</dbReference>
<dbReference type="AlphaFoldDB" id="A0A1J4MMQ0"/>
<evidence type="ECO:0000259" key="6">
    <source>
        <dbReference type="Pfam" id="PF25171"/>
    </source>
</evidence>
<sequence>MEVNSSNLLVPLHSIGFVTDEVPFVLEKLGDEYFIVVATGHYYQVYDLDQLRIKYISQRTGNRIENLAAKHETVFVSMGNIIEGYNRHEKTFEVEHKSKVKGMLVLGELLISWDKGTIIVSELASSSRRCEILLDMDVSEEIVTVLHPVTYLNKVLVVTSKKCELWNINTRKLIHRFSSIQDVLNNSKNIKTKLEDSDQQKIITAVTSSHPDVVGIATKNGMIYTLDIANDLVLLSLEHMPEQKGVTSISFCSEKAILISGCENGDIVLWDLENARVLSILNSVHESEVVKVQFVPGVSMFVTSGRDNALLEFVIDNQNSPPRELRSRRGHLSSIIKAKFYDALPEKSRDLLCISNFKNCGYLGKTSTIQQHQNRIFSQNSLKKKFNEKYQFPFNRLPTVIDMSFAESRHFDWPNIVTIHQGMHEVFVWSGHNFALTPKLITLENIQRFDKQSKNNSPSNFVSHGLTAKKKSLPLAKAVSVSGCGNYVIVGYSDGSIHRFNLQSCTHSGQLTFPENSEINQPTMEILSIHISHSTMALCILRDLDNYYLSAWSIKPIKYLNTKIILSRVSILSNVEGQEAFVSKLFGYLLAFGFSDGRVILYDFQSQVISREFQCGNHTILDITMSSDNRWIVISTKNSELFIFDIISSNLLDWIKFKSPAICCVFDHSDAFLITSHDQSKGLLSVWANKHVLSVSVEIEGLSNPPSEPYYIDDPPNRVLYFEDSDQTLKNNKESTKASDSDHSNLSDSDLPENGDSDPSLTDGKLMSFSGIPFSTLQAILFIDEIKERNKPIEPPKKPESAPFFLPNTTEFSSAVHKLSKEINQDESISKDLSESRDPSSPLKTELQELLAKKVSLNDSDFFLKITKLLKSKSPSGVNLLLRQLGPLSGGSFEEIAQMIHYFNISILNRTDSELIQTYLNIFLTIHSTTILENESEFKDIQDIVLKLNKLVKNDWDSLQNRLQNISCFLKLVTNIQMD</sequence>
<evidence type="ECO:0000256" key="3">
    <source>
        <dbReference type="PROSITE-ProRule" id="PRU00221"/>
    </source>
</evidence>
<evidence type="ECO:0000256" key="1">
    <source>
        <dbReference type="ARBA" id="ARBA00022574"/>
    </source>
</evidence>
<protein>
    <submittedName>
        <fullName evidence="7">Beta transducin with WD40 repeats</fullName>
    </submittedName>
</protein>
<dbReference type="PANTHER" id="PTHR22840">
    <property type="entry name" value="WD REPEAT-CONTAINING PROTEIN 36"/>
    <property type="match status" value="1"/>
</dbReference>
<keyword evidence="2" id="KW-0677">Repeat</keyword>
<proteinExistence type="predicted"/>
<dbReference type="InterPro" id="IPR059157">
    <property type="entry name" value="WDR36-Utp21_N"/>
</dbReference>
<dbReference type="GO" id="GO:0032040">
    <property type="term" value="C:small-subunit processome"/>
    <property type="evidence" value="ECO:0007669"/>
    <property type="project" value="InterPro"/>
</dbReference>
<accession>A0A1J4MMQ0</accession>
<dbReference type="VEuPathDB" id="CryptoDB:cubi_00284"/>
<gene>
    <name evidence="7" type="ORF">cubi_00284</name>
</gene>
<dbReference type="Pfam" id="PF25171">
    <property type="entry name" value="Beta-prop_WDR36-Utp21_1st"/>
    <property type="match status" value="1"/>
</dbReference>
<dbReference type="GO" id="GO:0034388">
    <property type="term" value="C:Pwp2p-containing subcomplex of 90S preribosome"/>
    <property type="evidence" value="ECO:0007669"/>
    <property type="project" value="TreeGrafter"/>
</dbReference>
<dbReference type="PROSITE" id="PS00678">
    <property type="entry name" value="WD_REPEATS_1"/>
    <property type="match status" value="1"/>
</dbReference>
<dbReference type="PROSITE" id="PS50082">
    <property type="entry name" value="WD_REPEATS_2"/>
    <property type="match status" value="1"/>
</dbReference>
<feature type="region of interest" description="Disordered" evidence="4">
    <location>
        <begin position="732"/>
        <end position="763"/>
    </location>
</feature>
<keyword evidence="1 3" id="KW-0853">WD repeat</keyword>
<evidence type="ECO:0000259" key="5">
    <source>
        <dbReference type="Pfam" id="PF04192"/>
    </source>
</evidence>
<dbReference type="InterPro" id="IPR007319">
    <property type="entry name" value="WDR36/Utp21_C"/>
</dbReference>
<evidence type="ECO:0000256" key="4">
    <source>
        <dbReference type="SAM" id="MobiDB-lite"/>
    </source>
</evidence>
<name>A0A1J4MMQ0_9CRYT</name>
<evidence type="ECO:0000313" key="7">
    <source>
        <dbReference type="EMBL" id="OII74731.1"/>
    </source>
</evidence>
<dbReference type="Proteomes" id="UP000186176">
    <property type="component" value="Unassembled WGS sequence"/>
</dbReference>
<evidence type="ECO:0000313" key="8">
    <source>
        <dbReference type="Proteomes" id="UP000186176"/>
    </source>
</evidence>
<dbReference type="Pfam" id="PF04192">
    <property type="entry name" value="Utp21"/>
    <property type="match status" value="1"/>
</dbReference>
<dbReference type="OrthoDB" id="10250769at2759"/>
<dbReference type="InterPro" id="IPR036322">
    <property type="entry name" value="WD40_repeat_dom_sf"/>
</dbReference>
<feature type="domain" description="WDR36/Utp21 C-terminal" evidence="5">
    <location>
        <begin position="764"/>
        <end position="973"/>
    </location>
</feature>
<evidence type="ECO:0000256" key="2">
    <source>
        <dbReference type="ARBA" id="ARBA00022737"/>
    </source>
</evidence>
<comment type="caution">
    <text evidence="7">The sequence shown here is derived from an EMBL/GenBank/DDBJ whole genome shotgun (WGS) entry which is preliminary data.</text>
</comment>
<feature type="repeat" description="WD" evidence="3">
    <location>
        <begin position="239"/>
        <end position="280"/>
    </location>
</feature>
<dbReference type="GO" id="GO:0006364">
    <property type="term" value="P:rRNA processing"/>
    <property type="evidence" value="ECO:0007669"/>
    <property type="project" value="InterPro"/>
</dbReference>
<organism evidence="7 8">
    <name type="scientific">Cryptosporidium ubiquitum</name>
    <dbReference type="NCBI Taxonomy" id="857276"/>
    <lineage>
        <taxon>Eukaryota</taxon>
        <taxon>Sar</taxon>
        <taxon>Alveolata</taxon>
        <taxon>Apicomplexa</taxon>
        <taxon>Conoidasida</taxon>
        <taxon>Coccidia</taxon>
        <taxon>Eucoccidiorida</taxon>
        <taxon>Eimeriorina</taxon>
        <taxon>Cryptosporidiidae</taxon>
        <taxon>Cryptosporidium</taxon>
    </lineage>
</organism>
<dbReference type="SMART" id="SM00320">
    <property type="entry name" value="WD40"/>
    <property type="match status" value="5"/>
</dbReference>
<dbReference type="RefSeq" id="XP_028875877.1">
    <property type="nucleotide sequence ID" value="XM_029017298.1"/>
</dbReference>
<dbReference type="EMBL" id="LRBP01000009">
    <property type="protein sequence ID" value="OII74731.1"/>
    <property type="molecule type" value="Genomic_DNA"/>
</dbReference>
<feature type="compositionally biased region" description="Basic and acidic residues" evidence="4">
    <location>
        <begin position="732"/>
        <end position="745"/>
    </location>
</feature>
<dbReference type="InterPro" id="IPR001680">
    <property type="entry name" value="WD40_rpt"/>
</dbReference>
<feature type="domain" description="WDR36/Utp21 N-terminal" evidence="6">
    <location>
        <begin position="35"/>
        <end position="316"/>
    </location>
</feature>
<dbReference type="InterPro" id="IPR019775">
    <property type="entry name" value="WD40_repeat_CS"/>
</dbReference>
<keyword evidence="8" id="KW-1185">Reference proteome</keyword>
<reference evidence="7 8" key="1">
    <citation type="submission" date="2016-10" db="EMBL/GenBank/DDBJ databases">
        <title>Reductive evolution of mitochondrial metabolism and differential evolution of invasion-related proteins in Cryptosporidium.</title>
        <authorList>
            <person name="Liu S."/>
            <person name="Roellig D.M."/>
            <person name="Guo Y."/>
            <person name="Li N."/>
            <person name="Frace M.A."/>
            <person name="Tang K."/>
            <person name="Zhang L."/>
            <person name="Feng Y."/>
            <person name="Xiao L."/>
        </authorList>
    </citation>
    <scope>NUCLEOTIDE SEQUENCE [LARGE SCALE GENOMIC DNA]</scope>
    <source>
        <strain evidence="7">39726</strain>
    </source>
</reference>
<dbReference type="Gene3D" id="2.130.10.10">
    <property type="entry name" value="YVTN repeat-like/Quinoprotein amine dehydrogenase"/>
    <property type="match status" value="2"/>
</dbReference>
<dbReference type="SUPFAM" id="SSF50978">
    <property type="entry name" value="WD40 repeat-like"/>
    <property type="match status" value="1"/>
</dbReference>
<dbReference type="PANTHER" id="PTHR22840:SF12">
    <property type="entry name" value="WD REPEAT-CONTAINING PROTEIN 36"/>
    <property type="match status" value="1"/>
</dbReference>
<dbReference type="InterPro" id="IPR015943">
    <property type="entry name" value="WD40/YVTN_repeat-like_dom_sf"/>
</dbReference>
<dbReference type="GeneID" id="39977077"/>